<evidence type="ECO:0000256" key="1">
    <source>
        <dbReference type="SAM" id="Phobius"/>
    </source>
</evidence>
<keyword evidence="3" id="KW-1185">Reference proteome</keyword>
<proteinExistence type="predicted"/>
<keyword evidence="1" id="KW-0472">Membrane</keyword>
<protein>
    <submittedName>
        <fullName evidence="2">Uncharacterized protein</fullName>
    </submittedName>
</protein>
<reference evidence="2" key="1">
    <citation type="submission" date="2019-10" db="EMBL/GenBank/DDBJ databases">
        <authorList>
            <person name="Soares A.E.R."/>
            <person name="Aleixo A."/>
            <person name="Schneider P."/>
            <person name="Miyaki C.Y."/>
            <person name="Schneider M.P."/>
            <person name="Mello C."/>
            <person name="Vasconcelos A.T.R."/>
        </authorList>
    </citation>
    <scope>NUCLEOTIDE SEQUENCE</scope>
    <source>
        <tissue evidence="2">Muscle</tissue>
    </source>
</reference>
<evidence type="ECO:0000313" key="3">
    <source>
        <dbReference type="Proteomes" id="UP001145742"/>
    </source>
</evidence>
<gene>
    <name evidence="2" type="ORF">WISP_00206</name>
</gene>
<dbReference type="Proteomes" id="UP001145742">
    <property type="component" value="Unassembled WGS sequence"/>
</dbReference>
<keyword evidence="1" id="KW-0812">Transmembrane</keyword>
<feature type="transmembrane region" description="Helical" evidence="1">
    <location>
        <begin position="102"/>
        <end position="120"/>
    </location>
</feature>
<keyword evidence="1" id="KW-1133">Transmembrane helix</keyword>
<sequence>MALPPAALLPGVLLVADALALVLLGPLVPTLAPLGVLGMWLEAALRLPVLAMATHLLSPRRPPGATAAAVAVAATPAAFGTFRSFLVAPGTGPGLLATAPPSWLAVIHAATALALLAWAVPTAPGGIPETPKGVPKAPGTVLRVLALAWTERNVLGAAFLCLGLAAIGG</sequence>
<accession>A0ABQ9CPH7</accession>
<dbReference type="EMBL" id="WHWB01036453">
    <property type="protein sequence ID" value="KAJ7400439.1"/>
    <property type="molecule type" value="Genomic_DNA"/>
</dbReference>
<organism evidence="2 3">
    <name type="scientific">Willisornis vidua</name>
    <name type="common">Xingu scale-backed antbird</name>
    <dbReference type="NCBI Taxonomy" id="1566151"/>
    <lineage>
        <taxon>Eukaryota</taxon>
        <taxon>Metazoa</taxon>
        <taxon>Chordata</taxon>
        <taxon>Craniata</taxon>
        <taxon>Vertebrata</taxon>
        <taxon>Euteleostomi</taxon>
        <taxon>Archelosauria</taxon>
        <taxon>Archosauria</taxon>
        <taxon>Dinosauria</taxon>
        <taxon>Saurischia</taxon>
        <taxon>Theropoda</taxon>
        <taxon>Coelurosauria</taxon>
        <taxon>Aves</taxon>
        <taxon>Neognathae</taxon>
        <taxon>Neoaves</taxon>
        <taxon>Telluraves</taxon>
        <taxon>Australaves</taxon>
        <taxon>Passeriformes</taxon>
        <taxon>Thamnophilidae</taxon>
        <taxon>Willisornis</taxon>
    </lineage>
</organism>
<evidence type="ECO:0000313" key="2">
    <source>
        <dbReference type="EMBL" id="KAJ7400439.1"/>
    </source>
</evidence>
<comment type="caution">
    <text evidence="2">The sequence shown here is derived from an EMBL/GenBank/DDBJ whole genome shotgun (WGS) entry which is preliminary data.</text>
</comment>
<feature type="transmembrane region" description="Helical" evidence="1">
    <location>
        <begin position="65"/>
        <end position="82"/>
    </location>
</feature>
<name>A0ABQ9CPH7_9PASS</name>